<dbReference type="Pfam" id="PF00583">
    <property type="entry name" value="Acetyltransf_1"/>
    <property type="match status" value="1"/>
</dbReference>
<evidence type="ECO:0000259" key="1">
    <source>
        <dbReference type="PROSITE" id="PS51186"/>
    </source>
</evidence>
<sequence length="285" mass="30440">MRTTLPIGLGERTEIEAYADFVTGAPPSVRDALGIGSRRFGPAVAVAVRESRSRFFDRAGGFGAEQPVTAETVAEVCDFYREQGVAQGSLMIAPALLPRDWAATAARHGLTEGNRLVKLACDTEKTPGATDGVAALAPGLRVGPVQPDQAHEWATVMMTTFGLTEPAALTDMAASCVGRPGWRQYAVWEDERIIAVASVFLNGDCADMFGAATLPEGRRRGAQSALLTARARAAREAGCRWLVAETGTEGPGDHNTSLHNMLRAGFERQYERVTWVWHAQAASAA</sequence>
<dbReference type="Gene3D" id="3.40.630.30">
    <property type="match status" value="1"/>
</dbReference>
<dbReference type="EC" id="2.3.1.-" evidence="2"/>
<proteinExistence type="predicted"/>
<dbReference type="RefSeq" id="WP_030655905.1">
    <property type="nucleotide sequence ID" value="NZ_JBEXDP010000064.1"/>
</dbReference>
<keyword evidence="2" id="KW-0808">Transferase</keyword>
<protein>
    <submittedName>
        <fullName evidence="2">GNAT family N-acetyltransferase</fullName>
        <ecNumber evidence="2">2.3.1.-</ecNumber>
    </submittedName>
</protein>
<gene>
    <name evidence="2" type="ORF">AB0H04_37620</name>
</gene>
<dbReference type="SUPFAM" id="SSF55729">
    <property type="entry name" value="Acyl-CoA N-acyltransferases (Nat)"/>
    <property type="match status" value="1"/>
</dbReference>
<dbReference type="InterPro" id="IPR000182">
    <property type="entry name" value="GNAT_dom"/>
</dbReference>
<keyword evidence="2" id="KW-0012">Acyltransferase</keyword>
<reference evidence="2 3" key="1">
    <citation type="submission" date="2024-06" db="EMBL/GenBank/DDBJ databases">
        <title>The Natural Products Discovery Center: Release of the First 8490 Sequenced Strains for Exploring Actinobacteria Biosynthetic Diversity.</title>
        <authorList>
            <person name="Kalkreuter E."/>
            <person name="Kautsar S.A."/>
            <person name="Yang D."/>
            <person name="Bader C.D."/>
            <person name="Teijaro C.N."/>
            <person name="Fluegel L."/>
            <person name="Davis C.M."/>
            <person name="Simpson J.R."/>
            <person name="Lauterbach L."/>
            <person name="Steele A.D."/>
            <person name="Gui C."/>
            <person name="Meng S."/>
            <person name="Li G."/>
            <person name="Viehrig K."/>
            <person name="Ye F."/>
            <person name="Su P."/>
            <person name="Kiefer A.F."/>
            <person name="Nichols A."/>
            <person name="Cepeda A.J."/>
            <person name="Yan W."/>
            <person name="Fan B."/>
            <person name="Jiang Y."/>
            <person name="Adhikari A."/>
            <person name="Zheng C.-J."/>
            <person name="Schuster L."/>
            <person name="Cowan T.M."/>
            <person name="Smanski M.J."/>
            <person name="Chevrette M.G."/>
            <person name="De Carvalho L.P.S."/>
            <person name="Shen B."/>
        </authorList>
    </citation>
    <scope>NUCLEOTIDE SEQUENCE [LARGE SCALE GENOMIC DNA]</scope>
    <source>
        <strain evidence="2 3">NPDC020594</strain>
    </source>
</reference>
<evidence type="ECO:0000313" key="3">
    <source>
        <dbReference type="Proteomes" id="UP001551011"/>
    </source>
</evidence>
<comment type="caution">
    <text evidence="2">The sequence shown here is derived from an EMBL/GenBank/DDBJ whole genome shotgun (WGS) entry which is preliminary data.</text>
</comment>
<dbReference type="Proteomes" id="UP001551011">
    <property type="component" value="Unassembled WGS sequence"/>
</dbReference>
<dbReference type="PROSITE" id="PS51186">
    <property type="entry name" value="GNAT"/>
    <property type="match status" value="1"/>
</dbReference>
<dbReference type="InterPro" id="IPR016181">
    <property type="entry name" value="Acyl_CoA_acyltransferase"/>
</dbReference>
<feature type="domain" description="N-acetyltransferase" evidence="1">
    <location>
        <begin position="140"/>
        <end position="285"/>
    </location>
</feature>
<evidence type="ECO:0000313" key="2">
    <source>
        <dbReference type="EMBL" id="MEU5712491.1"/>
    </source>
</evidence>
<keyword evidence="3" id="KW-1185">Reference proteome</keyword>
<dbReference type="EMBL" id="JBFAEG010000037">
    <property type="protein sequence ID" value="MEU5712491.1"/>
    <property type="molecule type" value="Genomic_DNA"/>
</dbReference>
<name>A0ABV3AKM4_9ACTN</name>
<accession>A0ABV3AKM4</accession>
<dbReference type="GO" id="GO:0016746">
    <property type="term" value="F:acyltransferase activity"/>
    <property type="evidence" value="ECO:0007669"/>
    <property type="project" value="UniProtKB-KW"/>
</dbReference>
<organism evidence="2 3">
    <name type="scientific">Streptomyces flaveolus</name>
    <dbReference type="NCBI Taxonomy" id="67297"/>
    <lineage>
        <taxon>Bacteria</taxon>
        <taxon>Bacillati</taxon>
        <taxon>Actinomycetota</taxon>
        <taxon>Actinomycetes</taxon>
        <taxon>Kitasatosporales</taxon>
        <taxon>Streptomycetaceae</taxon>
        <taxon>Streptomyces</taxon>
    </lineage>
</organism>